<dbReference type="InterPro" id="IPR000683">
    <property type="entry name" value="Gfo/Idh/MocA-like_OxRdtase_N"/>
</dbReference>
<name>A0A1L9R430_ASPWE</name>
<dbReference type="AlphaFoldDB" id="A0A1L9R430"/>
<dbReference type="STRING" id="1073089.A0A1L9R430"/>
<dbReference type="GeneID" id="63752602"/>
<keyword evidence="4" id="KW-1185">Reference proteome</keyword>
<evidence type="ECO:0000313" key="3">
    <source>
        <dbReference type="EMBL" id="OJJ29660.1"/>
    </source>
</evidence>
<dbReference type="GO" id="GO:0006740">
    <property type="term" value="P:NADPH regeneration"/>
    <property type="evidence" value="ECO:0007669"/>
    <property type="project" value="TreeGrafter"/>
</dbReference>
<dbReference type="Pfam" id="PF02894">
    <property type="entry name" value="GFO_IDH_MocA_C"/>
    <property type="match status" value="1"/>
</dbReference>
<dbReference type="OrthoDB" id="64915at2759"/>
<feature type="domain" description="Gfo/Idh/MocA-like oxidoreductase C-terminal" evidence="2">
    <location>
        <begin position="213"/>
        <end position="364"/>
    </location>
</feature>
<dbReference type="GO" id="GO:0000166">
    <property type="term" value="F:nucleotide binding"/>
    <property type="evidence" value="ECO:0007669"/>
    <property type="project" value="InterPro"/>
</dbReference>
<sequence length="370" mass="41098">MSSRTLGLGIIGAGEVFQVCHGPSLLLLSHLFRIESICDVSTKTIDHCAAKFFVPHKTTTPQEVIDHAKVDVVLILTSDESHAPLAIASLQAGKHVFVEKPVTLSLPSLESIIKAEENAPNGARVFVGYMRRYAPSFVEAFKREIASIPKILYARVRDFSGPNTNFVNQSGTFPVKHFDYPAGASEERNSRLDALYAEAFPGQEITVEKQKFCRFLGSLGSHDISLMREILGFPETVAGVSANDPFYSAMLTFRNADGSTYSTTYESGIDEVPVFDAHVTVYGAKKRVTIKYDSPYVKGLPIYVEVDEVNEQGEVQHRSILSSYEDAYTAELQELYDVIVNGKPIKTTVSDARQDLQIYDMMYKRWTATQ</sequence>
<gene>
    <name evidence="3" type="ORF">ASPWEDRAFT_46412</name>
</gene>
<evidence type="ECO:0000259" key="1">
    <source>
        <dbReference type="Pfam" id="PF01408"/>
    </source>
</evidence>
<protein>
    <recommendedName>
        <fullName evidence="5">Gfo/Idh/MocA-like oxidoreductase N-terminal domain-containing protein</fullName>
    </recommendedName>
</protein>
<dbReference type="Pfam" id="PF01408">
    <property type="entry name" value="GFO_IDH_MocA"/>
    <property type="match status" value="1"/>
</dbReference>
<dbReference type="InterPro" id="IPR004104">
    <property type="entry name" value="Gfo/Idh/MocA-like_OxRdtase_C"/>
</dbReference>
<dbReference type="GO" id="GO:0005737">
    <property type="term" value="C:cytoplasm"/>
    <property type="evidence" value="ECO:0007669"/>
    <property type="project" value="TreeGrafter"/>
</dbReference>
<dbReference type="VEuPathDB" id="FungiDB:ASPWEDRAFT_46412"/>
<feature type="domain" description="Gfo/Idh/MocA-like oxidoreductase N-terminal" evidence="1">
    <location>
        <begin position="8"/>
        <end position="128"/>
    </location>
</feature>
<proteinExistence type="predicted"/>
<dbReference type="PANTHER" id="PTHR42840:SF7">
    <property type="entry name" value="BINDING ROSSMANN FOLD OXIDOREDUCTASE, PUTATIVE (AFU_ORTHOLOGUE AFUA_4G10190)-RELATED"/>
    <property type="match status" value="1"/>
</dbReference>
<dbReference type="RefSeq" id="XP_040683337.1">
    <property type="nucleotide sequence ID" value="XM_040836754.1"/>
</dbReference>
<dbReference type="SUPFAM" id="SSF55347">
    <property type="entry name" value="Glyceraldehyde-3-phosphate dehydrogenase-like, C-terminal domain"/>
    <property type="match status" value="1"/>
</dbReference>
<dbReference type="Gene3D" id="3.40.50.720">
    <property type="entry name" value="NAD(P)-binding Rossmann-like Domain"/>
    <property type="match status" value="1"/>
</dbReference>
<dbReference type="InterPro" id="IPR036291">
    <property type="entry name" value="NAD(P)-bd_dom_sf"/>
</dbReference>
<dbReference type="PANTHER" id="PTHR42840">
    <property type="entry name" value="NAD(P)-BINDING ROSSMANN-FOLD SUPERFAMILY PROTEIN-RELATED"/>
    <property type="match status" value="1"/>
</dbReference>
<dbReference type="Proteomes" id="UP000184383">
    <property type="component" value="Unassembled WGS sequence"/>
</dbReference>
<reference evidence="4" key="1">
    <citation type="journal article" date="2017" name="Genome Biol.">
        <title>Comparative genomics reveals high biological diversity and specific adaptations in the industrially and medically important fungal genus Aspergillus.</title>
        <authorList>
            <person name="de Vries R.P."/>
            <person name="Riley R."/>
            <person name="Wiebenga A."/>
            <person name="Aguilar-Osorio G."/>
            <person name="Amillis S."/>
            <person name="Uchima C.A."/>
            <person name="Anderluh G."/>
            <person name="Asadollahi M."/>
            <person name="Askin M."/>
            <person name="Barry K."/>
            <person name="Battaglia E."/>
            <person name="Bayram O."/>
            <person name="Benocci T."/>
            <person name="Braus-Stromeyer S.A."/>
            <person name="Caldana C."/>
            <person name="Canovas D."/>
            <person name="Cerqueira G.C."/>
            <person name="Chen F."/>
            <person name="Chen W."/>
            <person name="Choi C."/>
            <person name="Clum A."/>
            <person name="Dos Santos R.A."/>
            <person name="Damasio A.R."/>
            <person name="Diallinas G."/>
            <person name="Emri T."/>
            <person name="Fekete E."/>
            <person name="Flipphi M."/>
            <person name="Freyberg S."/>
            <person name="Gallo A."/>
            <person name="Gournas C."/>
            <person name="Habgood R."/>
            <person name="Hainaut M."/>
            <person name="Harispe M.L."/>
            <person name="Henrissat B."/>
            <person name="Hilden K.S."/>
            <person name="Hope R."/>
            <person name="Hossain A."/>
            <person name="Karabika E."/>
            <person name="Karaffa L."/>
            <person name="Karanyi Z."/>
            <person name="Krasevec N."/>
            <person name="Kuo A."/>
            <person name="Kusch H."/>
            <person name="LaButti K."/>
            <person name="Lagendijk E.L."/>
            <person name="Lapidus A."/>
            <person name="Levasseur A."/>
            <person name="Lindquist E."/>
            <person name="Lipzen A."/>
            <person name="Logrieco A.F."/>
            <person name="MacCabe A."/>
            <person name="Maekelae M.R."/>
            <person name="Malavazi I."/>
            <person name="Melin P."/>
            <person name="Meyer V."/>
            <person name="Mielnichuk N."/>
            <person name="Miskei M."/>
            <person name="Molnar A.P."/>
            <person name="Mule G."/>
            <person name="Ngan C.Y."/>
            <person name="Orejas M."/>
            <person name="Orosz E."/>
            <person name="Ouedraogo J.P."/>
            <person name="Overkamp K.M."/>
            <person name="Park H.-S."/>
            <person name="Perrone G."/>
            <person name="Piumi F."/>
            <person name="Punt P.J."/>
            <person name="Ram A.F."/>
            <person name="Ramon A."/>
            <person name="Rauscher S."/>
            <person name="Record E."/>
            <person name="Riano-Pachon D.M."/>
            <person name="Robert V."/>
            <person name="Roehrig J."/>
            <person name="Ruller R."/>
            <person name="Salamov A."/>
            <person name="Salih N.S."/>
            <person name="Samson R.A."/>
            <person name="Sandor E."/>
            <person name="Sanguinetti M."/>
            <person name="Schuetze T."/>
            <person name="Sepcic K."/>
            <person name="Shelest E."/>
            <person name="Sherlock G."/>
            <person name="Sophianopoulou V."/>
            <person name="Squina F.M."/>
            <person name="Sun H."/>
            <person name="Susca A."/>
            <person name="Todd R.B."/>
            <person name="Tsang A."/>
            <person name="Unkles S.E."/>
            <person name="van de Wiele N."/>
            <person name="van Rossen-Uffink D."/>
            <person name="Oliveira J.V."/>
            <person name="Vesth T.C."/>
            <person name="Visser J."/>
            <person name="Yu J.-H."/>
            <person name="Zhou M."/>
            <person name="Andersen M.R."/>
            <person name="Archer D.B."/>
            <person name="Baker S.E."/>
            <person name="Benoit I."/>
            <person name="Brakhage A.A."/>
            <person name="Braus G.H."/>
            <person name="Fischer R."/>
            <person name="Frisvad J.C."/>
            <person name="Goldman G.H."/>
            <person name="Houbraken J."/>
            <person name="Oakley B."/>
            <person name="Pocsi I."/>
            <person name="Scazzocchio C."/>
            <person name="Seiboth B."/>
            <person name="vanKuyk P.A."/>
            <person name="Wortman J."/>
            <person name="Dyer P.S."/>
            <person name="Grigoriev I.V."/>
        </authorList>
    </citation>
    <scope>NUCLEOTIDE SEQUENCE [LARGE SCALE GENOMIC DNA]</scope>
    <source>
        <strain evidence="4">DTO 134E9</strain>
    </source>
</reference>
<accession>A0A1L9R430</accession>
<dbReference type="GO" id="GO:0016491">
    <property type="term" value="F:oxidoreductase activity"/>
    <property type="evidence" value="ECO:0007669"/>
    <property type="project" value="TreeGrafter"/>
</dbReference>
<evidence type="ECO:0008006" key="5">
    <source>
        <dbReference type="Google" id="ProtNLM"/>
    </source>
</evidence>
<dbReference type="Gene3D" id="3.30.360.10">
    <property type="entry name" value="Dihydrodipicolinate Reductase, domain 2"/>
    <property type="match status" value="1"/>
</dbReference>
<dbReference type="EMBL" id="KV878218">
    <property type="protein sequence ID" value="OJJ29660.1"/>
    <property type="molecule type" value="Genomic_DNA"/>
</dbReference>
<organism evidence="3 4">
    <name type="scientific">Aspergillus wentii DTO 134E9</name>
    <dbReference type="NCBI Taxonomy" id="1073089"/>
    <lineage>
        <taxon>Eukaryota</taxon>
        <taxon>Fungi</taxon>
        <taxon>Dikarya</taxon>
        <taxon>Ascomycota</taxon>
        <taxon>Pezizomycotina</taxon>
        <taxon>Eurotiomycetes</taxon>
        <taxon>Eurotiomycetidae</taxon>
        <taxon>Eurotiales</taxon>
        <taxon>Aspergillaceae</taxon>
        <taxon>Aspergillus</taxon>
        <taxon>Aspergillus subgen. Cremei</taxon>
    </lineage>
</organism>
<evidence type="ECO:0000313" key="4">
    <source>
        <dbReference type="Proteomes" id="UP000184383"/>
    </source>
</evidence>
<evidence type="ECO:0000259" key="2">
    <source>
        <dbReference type="Pfam" id="PF02894"/>
    </source>
</evidence>
<dbReference type="SUPFAM" id="SSF51735">
    <property type="entry name" value="NAD(P)-binding Rossmann-fold domains"/>
    <property type="match status" value="1"/>
</dbReference>